<evidence type="ECO:0000256" key="4">
    <source>
        <dbReference type="SAM" id="Phobius"/>
    </source>
</evidence>
<reference evidence="6" key="1">
    <citation type="submission" date="2021-03" db="EMBL/GenBank/DDBJ databases">
        <authorList>
            <person name="Tagirdzhanova G."/>
        </authorList>
    </citation>
    <scope>NUCLEOTIDE SEQUENCE</scope>
</reference>
<keyword evidence="4" id="KW-0812">Transmembrane</keyword>
<dbReference type="SMART" id="SM00672">
    <property type="entry name" value="CAP10"/>
    <property type="match status" value="1"/>
</dbReference>
<comment type="similarity">
    <text evidence="1">Belongs to the glycosyltransferase 90 family.</text>
</comment>
<organism evidence="6 7">
    <name type="scientific">Imshaugia aleurites</name>
    <dbReference type="NCBI Taxonomy" id="172621"/>
    <lineage>
        <taxon>Eukaryota</taxon>
        <taxon>Fungi</taxon>
        <taxon>Dikarya</taxon>
        <taxon>Ascomycota</taxon>
        <taxon>Pezizomycotina</taxon>
        <taxon>Lecanoromycetes</taxon>
        <taxon>OSLEUM clade</taxon>
        <taxon>Lecanoromycetidae</taxon>
        <taxon>Lecanorales</taxon>
        <taxon>Lecanorineae</taxon>
        <taxon>Parmeliaceae</taxon>
        <taxon>Imshaugia</taxon>
    </lineage>
</organism>
<dbReference type="Proteomes" id="UP000664534">
    <property type="component" value="Unassembled WGS sequence"/>
</dbReference>
<dbReference type="Pfam" id="PF05686">
    <property type="entry name" value="Glyco_transf_90"/>
    <property type="match status" value="1"/>
</dbReference>
<evidence type="ECO:0000259" key="5">
    <source>
        <dbReference type="SMART" id="SM00672"/>
    </source>
</evidence>
<evidence type="ECO:0000256" key="3">
    <source>
        <dbReference type="SAM" id="MobiDB-lite"/>
    </source>
</evidence>
<feature type="compositionally biased region" description="Basic and acidic residues" evidence="3">
    <location>
        <begin position="280"/>
        <end position="292"/>
    </location>
</feature>
<keyword evidence="4" id="KW-1133">Transmembrane helix</keyword>
<protein>
    <recommendedName>
        <fullName evidence="5">Glycosyl transferase CAP10 domain-containing protein</fullName>
    </recommendedName>
</protein>
<evidence type="ECO:0000313" key="6">
    <source>
        <dbReference type="EMBL" id="CAF9939310.1"/>
    </source>
</evidence>
<evidence type="ECO:0000313" key="7">
    <source>
        <dbReference type="Proteomes" id="UP000664534"/>
    </source>
</evidence>
<accession>A0A8H3J225</accession>
<feature type="region of interest" description="Disordered" evidence="3">
    <location>
        <begin position="259"/>
        <end position="292"/>
    </location>
</feature>
<evidence type="ECO:0000256" key="1">
    <source>
        <dbReference type="ARBA" id="ARBA00010118"/>
    </source>
</evidence>
<dbReference type="GO" id="GO:0016740">
    <property type="term" value="F:transferase activity"/>
    <property type="evidence" value="ECO:0007669"/>
    <property type="project" value="UniProtKB-KW"/>
</dbReference>
<comment type="caution">
    <text evidence="6">The sequence shown here is derived from an EMBL/GenBank/DDBJ whole genome shotgun (WGS) entry which is preliminary data.</text>
</comment>
<sequence>MAPLQQLRTHIVKLFIFVTVTAFLSFLSFYYRHRLPSTTLNPWAGGKADSLNFASSGPTSGHKHPIEVLVEDARRKHTHIIESQSKSLKQAIANYKERYNREPPPGFDDWYHYAVNNNATIIDEYDSVMAMFEPYWGITARELRARVREALDPRLVGDSMNGVRVKDHQVSIVNLKSSLPQNNMNILKDRMDSFLQFLPDMEYAFSTLDEPRVFVPHDVVQKAVNECPTSDEDAADPWEINTEWPSKVYFTDDGKRRTWDIGTRSCPPNSPARSRLSSRPQKDTTDEEDRLSFPHDVSHFKNVCELPEAGSMHGLFLSPWGLSHTNTLVPTFTKSKLSSNQDLTMPSPDYSSEMTPIYKPYDESEDMPWDQKENRVYWMGAKTDGYFSDDRWRSSQRYRFIRDLNNGSKPISLLRQNIDSSSWEPYNATMKALSKYVDVKFSDRVQNHCSEAVCKEMEDPKEGLVTSNREPTGAPYGNKFAFDIDGHSYTERFRRLLYSHNTVFKMTIFHEWHDDFLVPWVHYVPVTLGMEELPETLRFFLETEKGQEIGKAIAEDGRRWAQEAWRLVDMKIALFRILLEYGRLWGPGRDITGECPWDRKR</sequence>
<gene>
    <name evidence="6" type="ORF">IMSHALPRED_001291</name>
</gene>
<keyword evidence="7" id="KW-1185">Reference proteome</keyword>
<dbReference type="OrthoDB" id="202415at2759"/>
<evidence type="ECO:0000256" key="2">
    <source>
        <dbReference type="ARBA" id="ARBA00022679"/>
    </source>
</evidence>
<dbReference type="PANTHER" id="PTHR12203:SF35">
    <property type="entry name" value="PROTEIN O-GLUCOSYLTRANSFERASE 1"/>
    <property type="match status" value="1"/>
</dbReference>
<proteinExistence type="inferred from homology"/>
<dbReference type="EMBL" id="CAJPDT010000117">
    <property type="protein sequence ID" value="CAF9939310.1"/>
    <property type="molecule type" value="Genomic_DNA"/>
</dbReference>
<keyword evidence="4" id="KW-0472">Membrane</keyword>
<keyword evidence="2" id="KW-0808">Transferase</keyword>
<name>A0A8H3J225_9LECA</name>
<dbReference type="PANTHER" id="PTHR12203">
    <property type="entry name" value="KDEL LYS-ASP-GLU-LEU CONTAINING - RELATED"/>
    <property type="match status" value="1"/>
</dbReference>
<dbReference type="InterPro" id="IPR051091">
    <property type="entry name" value="O-Glucosyltr/Glycosyltrsf_90"/>
</dbReference>
<dbReference type="InterPro" id="IPR006598">
    <property type="entry name" value="CAP10"/>
</dbReference>
<feature type="domain" description="Glycosyl transferase CAP10" evidence="5">
    <location>
        <begin position="291"/>
        <end position="585"/>
    </location>
</feature>
<feature type="transmembrane region" description="Helical" evidence="4">
    <location>
        <begin position="12"/>
        <end position="31"/>
    </location>
</feature>
<dbReference type="AlphaFoldDB" id="A0A8H3J225"/>